<feature type="compositionally biased region" description="Basic residues" evidence="2">
    <location>
        <begin position="1"/>
        <end position="10"/>
    </location>
</feature>
<dbReference type="GO" id="GO:0015074">
    <property type="term" value="P:DNA integration"/>
    <property type="evidence" value="ECO:0007669"/>
    <property type="project" value="InterPro"/>
</dbReference>
<feature type="domain" description="Tyr recombinase" evidence="3">
    <location>
        <begin position="465"/>
        <end position="690"/>
    </location>
</feature>
<name>A0AAU1I8M2_9ACTN</name>
<accession>A0AAU1I8M2</accession>
<proteinExistence type="predicted"/>
<dbReference type="PROSITE" id="PS51898">
    <property type="entry name" value="TYR_RECOMBINASE"/>
    <property type="match status" value="1"/>
</dbReference>
<reference evidence="4" key="1">
    <citation type="submission" date="2022-10" db="EMBL/GenBank/DDBJ databases">
        <title>The complete genomes of actinobacterial strains from the NBC collection.</title>
        <authorList>
            <person name="Joergensen T.S."/>
            <person name="Alvarez Arevalo M."/>
            <person name="Sterndorff E.B."/>
            <person name="Faurdal D."/>
            <person name="Vuksanovic O."/>
            <person name="Mourched A.-S."/>
            <person name="Charusanti P."/>
            <person name="Shaw S."/>
            <person name="Blin K."/>
            <person name="Weber T."/>
        </authorList>
    </citation>
    <scope>NUCLEOTIDE SEQUENCE</scope>
    <source>
        <strain evidence="4">NBC 00180</strain>
    </source>
</reference>
<gene>
    <name evidence="4" type="ORF">OG477_41180</name>
</gene>
<feature type="region of interest" description="Disordered" evidence="2">
    <location>
        <begin position="1"/>
        <end position="24"/>
    </location>
</feature>
<dbReference type="AlphaFoldDB" id="A0AAU1I8M2"/>
<dbReference type="InterPro" id="IPR002104">
    <property type="entry name" value="Integrase_catalytic"/>
</dbReference>
<evidence type="ECO:0000259" key="3">
    <source>
        <dbReference type="PROSITE" id="PS51898"/>
    </source>
</evidence>
<evidence type="ECO:0000256" key="2">
    <source>
        <dbReference type="SAM" id="MobiDB-lite"/>
    </source>
</evidence>
<dbReference type="EMBL" id="CP108140">
    <property type="protein sequence ID" value="WTP91337.1"/>
    <property type="molecule type" value="Genomic_DNA"/>
</dbReference>
<dbReference type="GO" id="GO:0006310">
    <property type="term" value="P:DNA recombination"/>
    <property type="evidence" value="ECO:0007669"/>
    <property type="project" value="UniProtKB-KW"/>
</dbReference>
<dbReference type="SUPFAM" id="SSF56349">
    <property type="entry name" value="DNA breaking-rejoining enzymes"/>
    <property type="match status" value="1"/>
</dbReference>
<evidence type="ECO:0000313" key="4">
    <source>
        <dbReference type="EMBL" id="WTP91337.1"/>
    </source>
</evidence>
<organism evidence="4">
    <name type="scientific">Streptomyces sp. NBC_00180</name>
    <dbReference type="NCBI Taxonomy" id="2903632"/>
    <lineage>
        <taxon>Bacteria</taxon>
        <taxon>Bacillati</taxon>
        <taxon>Actinomycetota</taxon>
        <taxon>Actinomycetes</taxon>
        <taxon>Kitasatosporales</taxon>
        <taxon>Streptomycetaceae</taxon>
        <taxon>Streptomyces</taxon>
    </lineage>
</organism>
<dbReference type="InterPro" id="IPR050090">
    <property type="entry name" value="Tyrosine_recombinase_XerCD"/>
</dbReference>
<dbReference type="InterPro" id="IPR013762">
    <property type="entry name" value="Integrase-like_cat_sf"/>
</dbReference>
<dbReference type="InterPro" id="IPR011010">
    <property type="entry name" value="DNA_brk_join_enz"/>
</dbReference>
<dbReference type="PANTHER" id="PTHR30349:SF64">
    <property type="entry name" value="PROPHAGE INTEGRASE INTD-RELATED"/>
    <property type="match status" value="1"/>
</dbReference>
<dbReference type="CDD" id="cd00397">
    <property type="entry name" value="DNA_BRE_C"/>
    <property type="match status" value="1"/>
</dbReference>
<dbReference type="Gene3D" id="1.10.443.10">
    <property type="entry name" value="Intergrase catalytic core"/>
    <property type="match status" value="1"/>
</dbReference>
<keyword evidence="1" id="KW-0233">DNA recombination</keyword>
<dbReference type="PANTHER" id="PTHR30349">
    <property type="entry name" value="PHAGE INTEGRASE-RELATED"/>
    <property type="match status" value="1"/>
</dbReference>
<dbReference type="Pfam" id="PF00589">
    <property type="entry name" value="Phage_integrase"/>
    <property type="match status" value="1"/>
</dbReference>
<protein>
    <submittedName>
        <fullName evidence="4">Site-specific integrase</fullName>
    </submittedName>
</protein>
<sequence length="837" mass="94619">MNVVKGRHRHVDPPSLAADKPDAFGRPTDDVAELLIRFPPRSTPATWSATERTREQVLECLFAPPFLPDNPTSQAQRRRGLRRTLDWLADQPGDTWQQRWSASGAEATAGTAAWRALVMDWIRSKEIGFVEDSYLHLGGALRTLICADVIRPSLHWLTAPTTVRYLAADMARVRDPETFAELNALMEDGTERSMDKPPPATRMEVLCRIATIIAAKGGGVRDIVVGDCLELLEYISEKGVGNRRKRNNLSFYQALHTLDVFPEDAPNTVRVFRTRGQLPIEELIDRYDIVCRPVRDLIVDYLRERQVGLDHSSLRHLAYQLGRLFWKDLELHHPGISDIRLTPAVVAAWKKRIQVVTTKRGTRPRAGALNCLTTVRAFYLDIAHWATEDPARWGPWVVPCPIRLEEASHAKERQHRKSRMDQRTREQMPILPVLVATADRRRRESAEWLAAAQQVAPGQEFTSGDLPRSVTTRQAGARIWADDPETGQRRDLTLEEHRGFWTWAAVEVLRATGLRIEELKELSHHSFVQYVLPSTGELIPLLHIAPSKTDTERLLVISPELADVLSAIVSRVRDSSGAVPLVVDYDRHERTWNPPAPLLFQRRLRVENRPIAEAAIRGLLKDALTESGITDASGQPLVFRPHDLRRLFITDAVMNGMPPHIAQLVVGHKDINTTMHYKAVYPEEVINGHRAFITPRRSLRPTEEYRLPTEEEWEEFLGHFERRKVALGTCGRAFSTPCIHEHSCLRCPLLRPEPTQRNRLAEVHDNLLARINEAQREGWLGEVEGLKVSLAGAQQKLAQVDQIIRQNTAVDLGMPAVPSHLVGSHITSGRHPWKGSA</sequence>
<dbReference type="GO" id="GO:0003677">
    <property type="term" value="F:DNA binding"/>
    <property type="evidence" value="ECO:0007669"/>
    <property type="project" value="InterPro"/>
</dbReference>
<evidence type="ECO:0000256" key="1">
    <source>
        <dbReference type="ARBA" id="ARBA00023172"/>
    </source>
</evidence>